<dbReference type="EMBL" id="JADFFK010000026">
    <property type="protein sequence ID" value="MBE9640130.1"/>
    <property type="molecule type" value="Genomic_DNA"/>
</dbReference>
<protein>
    <submittedName>
        <fullName evidence="6">FAD-dependent oxidoreductase</fullName>
    </submittedName>
</protein>
<organism evidence="6 7">
    <name type="scientific">Salipiger mangrovisoli</name>
    <dbReference type="NCBI Taxonomy" id="2865933"/>
    <lineage>
        <taxon>Bacteria</taxon>
        <taxon>Pseudomonadati</taxon>
        <taxon>Pseudomonadota</taxon>
        <taxon>Alphaproteobacteria</taxon>
        <taxon>Rhodobacterales</taxon>
        <taxon>Roseobacteraceae</taxon>
        <taxon>Salipiger</taxon>
    </lineage>
</organism>
<dbReference type="Proteomes" id="UP000607796">
    <property type="component" value="Unassembled WGS sequence"/>
</dbReference>
<evidence type="ECO:0000259" key="5">
    <source>
        <dbReference type="Pfam" id="PF00890"/>
    </source>
</evidence>
<gene>
    <name evidence="6" type="ORF">IQ782_25090</name>
</gene>
<dbReference type="InterPro" id="IPR050315">
    <property type="entry name" value="FAD-oxidoreductase_2"/>
</dbReference>
<dbReference type="NCBIfam" id="NF004789">
    <property type="entry name" value="PRK06134.1"/>
    <property type="match status" value="1"/>
</dbReference>
<feature type="domain" description="FAD-dependent oxidoreductase 2 FAD-binding" evidence="5">
    <location>
        <begin position="16"/>
        <end position="548"/>
    </location>
</feature>
<dbReference type="InterPro" id="IPR003953">
    <property type="entry name" value="FAD-dep_OxRdtase_2_FAD-bd"/>
</dbReference>
<proteinExistence type="predicted"/>
<keyword evidence="7" id="KW-1185">Reference proteome</keyword>
<keyword evidence="4" id="KW-0560">Oxidoreductase</keyword>
<comment type="cofactor">
    <cofactor evidence="1">
        <name>FAD</name>
        <dbReference type="ChEBI" id="CHEBI:57692"/>
    </cofactor>
</comment>
<dbReference type="PRINTS" id="PR00411">
    <property type="entry name" value="PNDRDTASEI"/>
</dbReference>
<dbReference type="PANTHER" id="PTHR43400:SF10">
    <property type="entry name" value="3-OXOSTEROID 1-DEHYDROGENASE"/>
    <property type="match status" value="1"/>
</dbReference>
<dbReference type="Gene3D" id="3.90.700.10">
    <property type="entry name" value="Succinate dehydrogenase/fumarate reductase flavoprotein, catalytic domain"/>
    <property type="match status" value="1"/>
</dbReference>
<dbReference type="Gene3D" id="3.50.50.60">
    <property type="entry name" value="FAD/NAD(P)-binding domain"/>
    <property type="match status" value="3"/>
</dbReference>
<dbReference type="InterPro" id="IPR027477">
    <property type="entry name" value="Succ_DH/fumarate_Rdtase_cat_sf"/>
</dbReference>
<keyword evidence="2" id="KW-0285">Flavoprotein</keyword>
<evidence type="ECO:0000256" key="4">
    <source>
        <dbReference type="ARBA" id="ARBA00023002"/>
    </source>
</evidence>
<dbReference type="SUPFAM" id="SSF56425">
    <property type="entry name" value="Succinate dehydrogenase/fumarate reductase flavoprotein, catalytic domain"/>
    <property type="match status" value="1"/>
</dbReference>
<dbReference type="PANTHER" id="PTHR43400">
    <property type="entry name" value="FUMARATE REDUCTASE"/>
    <property type="match status" value="1"/>
</dbReference>
<dbReference type="Pfam" id="PF00890">
    <property type="entry name" value="FAD_binding_2"/>
    <property type="match status" value="1"/>
</dbReference>
<dbReference type="SUPFAM" id="SSF51905">
    <property type="entry name" value="FAD/NAD(P)-binding domain"/>
    <property type="match status" value="1"/>
</dbReference>
<evidence type="ECO:0000256" key="1">
    <source>
        <dbReference type="ARBA" id="ARBA00001974"/>
    </source>
</evidence>
<dbReference type="RefSeq" id="WP_194137403.1">
    <property type="nucleotide sequence ID" value="NZ_JADFFK010000026.1"/>
</dbReference>
<keyword evidence="3" id="KW-0274">FAD</keyword>
<reference evidence="6 7" key="1">
    <citation type="journal article" date="2021" name="Int. J. Syst. Evol. Microbiol.">
        <title>Salipiger mangrovisoli sp. nov., isolated from mangrove soil and the proposal for the reclassification of Paraphaeobacter pallidus as Salipiger pallidus comb. nov.</title>
        <authorList>
            <person name="Du J."/>
            <person name="Liu Y."/>
            <person name="Pei T."/>
            <person name="Deng M.R."/>
            <person name="Zhu H."/>
        </authorList>
    </citation>
    <scope>NUCLEOTIDE SEQUENCE [LARGE SCALE GENOMIC DNA]</scope>
    <source>
        <strain evidence="6 7">6D45A</strain>
    </source>
</reference>
<evidence type="ECO:0000313" key="6">
    <source>
        <dbReference type="EMBL" id="MBE9640130.1"/>
    </source>
</evidence>
<evidence type="ECO:0000256" key="3">
    <source>
        <dbReference type="ARBA" id="ARBA00022827"/>
    </source>
</evidence>
<accession>A0ABR9X9K3</accession>
<evidence type="ECO:0000313" key="7">
    <source>
        <dbReference type="Proteomes" id="UP000607796"/>
    </source>
</evidence>
<name>A0ABR9X9K3_9RHOB</name>
<dbReference type="InterPro" id="IPR036188">
    <property type="entry name" value="FAD/NAD-bd_sf"/>
</dbReference>
<sequence length="567" mass="60100">MTQDATTPDAMTRTVDLLVIGSGAGGLAAAVTAAAHGLSVTVLEKADVLGGTTAWSGGWIWAPCNPVVRRAGIDELADAPRTYLQAVLGTHFDPERVDAFLAAAPEMVAFFDSRTALEFEPGSAIPDTYGHLPGAGTGGRSVIAKPFDGRRLGQTILLLRKPPRETTFFGMTIQAGPDLRAFMTMTRSRPAFLHATRRVLRHARDLVLYGRGMDLRNGNALVARLIRSALDLGVELRPGAVVAELLRQEEKIGGVRLADGSRLLCRRGVVLATGGYGHDPALRARTFARDAEHRTLAVAEATGDGIAMARAVGGQLRTDLAGPAALCPVSVVRWPDGRIGQFPHIIERGKPGVIGVLASGRRFCNEGLGYHDYVEALLAALPEDAPARSWLVCDHRFLRRFGLGVVRPQPAPWRHWVRRGYLKTGASLPDLARACGIDPAGLEATVAEWNRHAASGEDPLFHRGTSPYMRLQGDPEQQPNPCVAPIARAPFFAVEVVPGSFGTFAGLATNGRAQVLNANGAPIPGLWAAGTDMASVFGGAYPAGGINLGPAMTFGFIAGRDAAEGRP</sequence>
<comment type="caution">
    <text evidence="6">The sequence shown here is derived from an EMBL/GenBank/DDBJ whole genome shotgun (WGS) entry which is preliminary data.</text>
</comment>
<evidence type="ECO:0000256" key="2">
    <source>
        <dbReference type="ARBA" id="ARBA00022630"/>
    </source>
</evidence>